<name>A0A183GE89_HELPZ</name>
<organism evidence="2 3">
    <name type="scientific">Heligmosomoides polygyrus</name>
    <name type="common">Parasitic roundworm</name>
    <dbReference type="NCBI Taxonomy" id="6339"/>
    <lineage>
        <taxon>Eukaryota</taxon>
        <taxon>Metazoa</taxon>
        <taxon>Ecdysozoa</taxon>
        <taxon>Nematoda</taxon>
        <taxon>Chromadorea</taxon>
        <taxon>Rhabditida</taxon>
        <taxon>Rhabditina</taxon>
        <taxon>Rhabditomorpha</taxon>
        <taxon>Strongyloidea</taxon>
        <taxon>Heligmosomidae</taxon>
        <taxon>Heligmosomoides</taxon>
    </lineage>
</organism>
<evidence type="ECO:0000256" key="1">
    <source>
        <dbReference type="SAM" id="Phobius"/>
    </source>
</evidence>
<dbReference type="WBParaSite" id="HPBE_0002063001-mRNA-1">
    <property type="protein sequence ID" value="HPBE_0002063001-mRNA-1"/>
    <property type="gene ID" value="HPBE_0002063001"/>
</dbReference>
<accession>A0A183GE89</accession>
<evidence type="ECO:0000313" key="3">
    <source>
        <dbReference type="WBParaSite" id="HPBE_0002063001-mRNA-1"/>
    </source>
</evidence>
<sequence length="62" mass="7641">LISVSKFHRLSGYVDDEAKNRQTFCAMHEITKDIHVHRTILFIYLFIYLFMRRKARYYINEQ</sequence>
<protein>
    <submittedName>
        <fullName evidence="3">Phosphohydrolase</fullName>
    </submittedName>
</protein>
<evidence type="ECO:0000313" key="2">
    <source>
        <dbReference type="Proteomes" id="UP000050761"/>
    </source>
</evidence>
<keyword evidence="2" id="KW-1185">Reference proteome</keyword>
<reference evidence="3" key="1">
    <citation type="submission" date="2019-09" db="UniProtKB">
        <authorList>
            <consortium name="WormBaseParasite"/>
        </authorList>
    </citation>
    <scope>IDENTIFICATION</scope>
</reference>
<dbReference type="AlphaFoldDB" id="A0A183GE89"/>
<keyword evidence="1" id="KW-0812">Transmembrane</keyword>
<proteinExistence type="predicted"/>
<feature type="transmembrane region" description="Helical" evidence="1">
    <location>
        <begin position="34"/>
        <end position="51"/>
    </location>
</feature>
<keyword evidence="1" id="KW-1133">Transmembrane helix</keyword>
<dbReference type="Proteomes" id="UP000050761">
    <property type="component" value="Unassembled WGS sequence"/>
</dbReference>
<keyword evidence="1" id="KW-0472">Membrane</keyword>